<keyword evidence="5 7" id="KW-1133">Transmembrane helix</keyword>
<evidence type="ECO:0000313" key="8">
    <source>
        <dbReference type="EMBL" id="RLM25317.1"/>
    </source>
</evidence>
<keyword evidence="3 7" id="KW-1003">Cell membrane</keyword>
<evidence type="ECO:0000256" key="6">
    <source>
        <dbReference type="ARBA" id="ARBA00023136"/>
    </source>
</evidence>
<comment type="subcellular location">
    <subcellularLocation>
        <location evidence="1 7">Cell membrane</location>
        <topology evidence="1 7">Multi-pass membrane protein</topology>
    </subcellularLocation>
</comment>
<dbReference type="OrthoDB" id="9807748at2"/>
<dbReference type="Pfam" id="PF01311">
    <property type="entry name" value="Bac_export_1"/>
    <property type="match status" value="1"/>
</dbReference>
<feature type="transmembrane region" description="Helical" evidence="7">
    <location>
        <begin position="74"/>
        <end position="96"/>
    </location>
</feature>
<name>A0A421DQ97_9GAMM</name>
<dbReference type="InterPro" id="IPR002010">
    <property type="entry name" value="T3SS_IM_R"/>
</dbReference>
<feature type="transmembrane region" description="Helical" evidence="7">
    <location>
        <begin position="216"/>
        <end position="238"/>
    </location>
</feature>
<keyword evidence="6 7" id="KW-0472">Membrane</keyword>
<evidence type="ECO:0000256" key="7">
    <source>
        <dbReference type="RuleBase" id="RU362072"/>
    </source>
</evidence>
<dbReference type="InterPro" id="IPR006304">
    <property type="entry name" value="T3SS_SpaR/YscT"/>
</dbReference>
<evidence type="ECO:0000256" key="4">
    <source>
        <dbReference type="ARBA" id="ARBA00022692"/>
    </source>
</evidence>
<evidence type="ECO:0000256" key="5">
    <source>
        <dbReference type="ARBA" id="ARBA00022989"/>
    </source>
</evidence>
<accession>A0A421DQ97</accession>
<proteinExistence type="inferred from homology"/>
<comment type="caution">
    <text evidence="8">The sequence shown here is derived from an EMBL/GenBank/DDBJ whole genome shotgun (WGS) entry which is preliminary data.</text>
</comment>
<dbReference type="PANTHER" id="PTHR30065">
    <property type="entry name" value="FLAGELLAR BIOSYNTHETIC PROTEIN FLIR"/>
    <property type="match status" value="1"/>
</dbReference>
<feature type="transmembrane region" description="Helical" evidence="7">
    <location>
        <begin position="186"/>
        <end position="209"/>
    </location>
</feature>
<dbReference type="Proteomes" id="UP000285648">
    <property type="component" value="Unassembled WGS sequence"/>
</dbReference>
<dbReference type="PANTHER" id="PTHR30065:SF1">
    <property type="entry name" value="SURFACE PRESENTATION OF ANTIGENS PROTEIN SPAR"/>
    <property type="match status" value="1"/>
</dbReference>
<dbReference type="GO" id="GO:0005886">
    <property type="term" value="C:plasma membrane"/>
    <property type="evidence" value="ECO:0007669"/>
    <property type="project" value="UniProtKB-SubCell"/>
</dbReference>
<evidence type="ECO:0000256" key="1">
    <source>
        <dbReference type="ARBA" id="ARBA00004651"/>
    </source>
</evidence>
<reference evidence="8 9" key="1">
    <citation type="submission" date="2016-09" db="EMBL/GenBank/DDBJ databases">
        <authorList>
            <person name="Doonan J."/>
            <person name="Pachebat J.A."/>
            <person name="Golyshin P.N."/>
            <person name="Denman S."/>
            <person name="Mcdonald J.E."/>
        </authorList>
    </citation>
    <scope>NUCLEOTIDE SEQUENCE [LARGE SCALE GENOMIC DNA]</scope>
    <source>
        <strain evidence="8 9">NCPPB 3934</strain>
    </source>
</reference>
<feature type="transmembrane region" description="Helical" evidence="7">
    <location>
        <begin position="12"/>
        <end position="32"/>
    </location>
</feature>
<sequence length="269" mass="29636">MISTTQHVYDFIIAITLGIARIYPSFILVPVFSLNVLKGMLRNAVVISLTLLPAPIIQQQLLQTPLSWPMLPGLLFKELIVGLLIALILAMPFWLFESVGALFDNQRGALMGGQLNPALGPDSTPLGHLLKQLIILLLIIGIGINALTQLLWDSYRLWPALEWLPAPTEQGFEVYLKLLAETFTHMVIYAGPLVALLLLLEFSISLLSLYSPQLQIFVLSIPAKCLVGLSFFIVYLPVLQYLGDGRLQALSDLKHLFPLLFPVSAAGSP</sequence>
<keyword evidence="4 7" id="KW-0812">Transmembrane</keyword>
<dbReference type="AlphaFoldDB" id="A0A421DQ97"/>
<protein>
    <submittedName>
        <fullName evidence="8">EscT/YscT/HrcT family type III secretion system export apparatus protein</fullName>
    </submittedName>
</protein>
<dbReference type="RefSeq" id="WP_121574533.1">
    <property type="nucleotide sequence ID" value="NZ_MJLZ01000012.1"/>
</dbReference>
<dbReference type="NCBIfam" id="TIGR01401">
    <property type="entry name" value="fliR_like_III"/>
    <property type="match status" value="1"/>
</dbReference>
<dbReference type="GO" id="GO:0006605">
    <property type="term" value="P:protein targeting"/>
    <property type="evidence" value="ECO:0007669"/>
    <property type="project" value="UniProtKB-UniRule"/>
</dbReference>
<comment type="similarity">
    <text evidence="2 7">Belongs to the FliR/MopE/SpaR family.</text>
</comment>
<organism evidence="8 9">
    <name type="scientific">Brenneria alni</name>
    <dbReference type="NCBI Taxonomy" id="71656"/>
    <lineage>
        <taxon>Bacteria</taxon>
        <taxon>Pseudomonadati</taxon>
        <taxon>Pseudomonadota</taxon>
        <taxon>Gammaproteobacteria</taxon>
        <taxon>Enterobacterales</taxon>
        <taxon>Pectobacteriaceae</taxon>
        <taxon>Brenneria</taxon>
    </lineage>
</organism>
<feature type="transmembrane region" description="Helical" evidence="7">
    <location>
        <begin position="133"/>
        <end position="152"/>
    </location>
</feature>
<dbReference type="PRINTS" id="PR00953">
    <property type="entry name" value="TYPE3IMRPROT"/>
</dbReference>
<keyword evidence="9" id="KW-1185">Reference proteome</keyword>
<evidence type="ECO:0000256" key="2">
    <source>
        <dbReference type="ARBA" id="ARBA00009772"/>
    </source>
</evidence>
<evidence type="ECO:0000256" key="3">
    <source>
        <dbReference type="ARBA" id="ARBA00022475"/>
    </source>
</evidence>
<gene>
    <name evidence="8" type="ORF">BIY29_07335</name>
</gene>
<evidence type="ECO:0000313" key="9">
    <source>
        <dbReference type="Proteomes" id="UP000285648"/>
    </source>
</evidence>
<dbReference type="EMBL" id="MJLZ01000012">
    <property type="protein sequence ID" value="RLM25317.1"/>
    <property type="molecule type" value="Genomic_DNA"/>
</dbReference>